<evidence type="ECO:0000313" key="1">
    <source>
        <dbReference type="EMBL" id="GHO82877.1"/>
    </source>
</evidence>
<name>A0ABQ3V9R9_9CHLR</name>
<gene>
    <name evidence="1" type="ORF">KSZ_08830</name>
</gene>
<comment type="caution">
    <text evidence="1">The sequence shown here is derived from an EMBL/GenBank/DDBJ whole genome shotgun (WGS) entry which is preliminary data.</text>
</comment>
<evidence type="ECO:0000313" key="2">
    <source>
        <dbReference type="Proteomes" id="UP000635565"/>
    </source>
</evidence>
<proteinExistence type="predicted"/>
<accession>A0ABQ3V9R9</accession>
<organism evidence="1 2">
    <name type="scientific">Dictyobacter formicarum</name>
    <dbReference type="NCBI Taxonomy" id="2778368"/>
    <lineage>
        <taxon>Bacteria</taxon>
        <taxon>Bacillati</taxon>
        <taxon>Chloroflexota</taxon>
        <taxon>Ktedonobacteria</taxon>
        <taxon>Ktedonobacterales</taxon>
        <taxon>Dictyobacteraceae</taxon>
        <taxon>Dictyobacter</taxon>
    </lineage>
</organism>
<keyword evidence="2" id="KW-1185">Reference proteome</keyword>
<dbReference type="Proteomes" id="UP000635565">
    <property type="component" value="Unassembled WGS sequence"/>
</dbReference>
<dbReference type="CDD" id="cd21650">
    <property type="entry name" value="CrtA-like"/>
    <property type="match status" value="1"/>
</dbReference>
<dbReference type="InterPro" id="IPR049574">
    <property type="entry name" value="CrtA-like"/>
</dbReference>
<protein>
    <recommendedName>
        <fullName evidence="3">Spheroidene monooxygenase</fullName>
    </recommendedName>
</protein>
<dbReference type="EMBL" id="BNJJ01000002">
    <property type="protein sequence ID" value="GHO82877.1"/>
    <property type="molecule type" value="Genomic_DNA"/>
</dbReference>
<reference evidence="1 2" key="1">
    <citation type="journal article" date="2021" name="Int. J. Syst. Evol. Microbiol.">
        <title>Reticulibacter mediterranei gen. nov., sp. nov., within the new family Reticulibacteraceae fam. nov., and Ktedonospora formicarum gen. nov., sp. nov., Ktedonobacter robiniae sp. nov., Dictyobacter formicarum sp. nov. and Dictyobacter arantiisoli sp. nov., belonging to the class Ktedonobacteria.</title>
        <authorList>
            <person name="Yabe S."/>
            <person name="Zheng Y."/>
            <person name="Wang C.M."/>
            <person name="Sakai Y."/>
            <person name="Abe K."/>
            <person name="Yokota A."/>
            <person name="Donadio S."/>
            <person name="Cavaletti L."/>
            <person name="Monciardini P."/>
        </authorList>
    </citation>
    <scope>NUCLEOTIDE SEQUENCE [LARGE SCALE GENOMIC DNA]</scope>
    <source>
        <strain evidence="1 2">SOSP1-9</strain>
    </source>
</reference>
<dbReference type="RefSeq" id="WP_201360514.1">
    <property type="nucleotide sequence ID" value="NZ_BNJJ01000002.1"/>
</dbReference>
<evidence type="ECO:0008006" key="3">
    <source>
        <dbReference type="Google" id="ProtNLM"/>
    </source>
</evidence>
<sequence length="250" mass="28710">MNIADHEPVVAFTLARYPRQESVRALAHLGLDRWPLAHTPGLQFWRLLGVGQGCVFDPHADLQRYALFTIWRSLEDLRRFESTSAVMRRIYQRSEESWTVHMLPVSWHGKWGGHDPLQRFVAAPPPQTDPWIILTRATIRPGRVQAFLQAVPAVAEQLLQQQTLLHSVGVGEAPLFYQATLSIWSTLPPMKQFAYGPTAHADVIRRTRNEQWYKEEMFARFRPLASYGTWDGIDPLGTRPEYNAGCIKRQ</sequence>